<dbReference type="GO" id="GO:0005524">
    <property type="term" value="F:ATP binding"/>
    <property type="evidence" value="ECO:0007669"/>
    <property type="project" value="InterPro"/>
</dbReference>
<keyword evidence="2" id="KW-0808">Transferase</keyword>
<name>A0A927EAE6_9HYPH</name>
<protein>
    <submittedName>
        <fullName evidence="2">Serine/threonine protein kinase</fullName>
    </submittedName>
</protein>
<gene>
    <name evidence="2" type="ORF">IED13_18515</name>
</gene>
<dbReference type="GO" id="GO:0006109">
    <property type="term" value="P:regulation of carbohydrate metabolic process"/>
    <property type="evidence" value="ECO:0007669"/>
    <property type="project" value="InterPro"/>
</dbReference>
<dbReference type="Pfam" id="PF07475">
    <property type="entry name" value="Hpr_kinase_C"/>
    <property type="match status" value="1"/>
</dbReference>
<dbReference type="Gene3D" id="3.40.50.300">
    <property type="entry name" value="P-loop containing nucleotide triphosphate hydrolases"/>
    <property type="match status" value="1"/>
</dbReference>
<comment type="caution">
    <text evidence="2">The sequence shown here is derived from an EMBL/GenBank/DDBJ whole genome shotgun (WGS) entry which is preliminary data.</text>
</comment>
<keyword evidence="3" id="KW-1185">Reference proteome</keyword>
<dbReference type="InterPro" id="IPR011104">
    <property type="entry name" value="Hpr_kin/Pase_C"/>
</dbReference>
<dbReference type="Proteomes" id="UP000619295">
    <property type="component" value="Unassembled WGS sequence"/>
</dbReference>
<feature type="domain" description="HPr kinase/phosphorylase C-terminal" evidence="1">
    <location>
        <begin position="14"/>
        <end position="95"/>
    </location>
</feature>
<dbReference type="AlphaFoldDB" id="A0A927EAE6"/>
<sequence length="161" mass="16752">MLPDPGGKPVPHRAGETRVHATTVAIGEAGILLRGPAGSGKSTLALALIALAGQAGRFGRLVADDRTALTARGDRLVARAVAPLEGIVERRGLGLTPEPATPAVVVRLLVDLIGEEPARMPEPEELVDNLCGIDLPRLRVVGRVGDERLVLTALDLFTGQA</sequence>
<evidence type="ECO:0000259" key="1">
    <source>
        <dbReference type="Pfam" id="PF07475"/>
    </source>
</evidence>
<keyword evidence="2" id="KW-0418">Kinase</keyword>
<evidence type="ECO:0000313" key="3">
    <source>
        <dbReference type="Proteomes" id="UP000619295"/>
    </source>
</evidence>
<dbReference type="RefSeq" id="WP_191125046.1">
    <property type="nucleotide sequence ID" value="NZ_JACXWY010000012.1"/>
</dbReference>
<dbReference type="GO" id="GO:0004674">
    <property type="term" value="F:protein serine/threonine kinase activity"/>
    <property type="evidence" value="ECO:0007669"/>
    <property type="project" value="UniProtKB-KW"/>
</dbReference>
<dbReference type="EMBL" id="JACXWY010000012">
    <property type="protein sequence ID" value="MBD3847698.1"/>
    <property type="molecule type" value="Genomic_DNA"/>
</dbReference>
<organism evidence="2 3">
    <name type="scientific">Bosea spartocytisi</name>
    <dbReference type="NCBI Taxonomy" id="2773451"/>
    <lineage>
        <taxon>Bacteria</taxon>
        <taxon>Pseudomonadati</taxon>
        <taxon>Pseudomonadota</taxon>
        <taxon>Alphaproteobacteria</taxon>
        <taxon>Hyphomicrobiales</taxon>
        <taxon>Boseaceae</taxon>
        <taxon>Bosea</taxon>
    </lineage>
</organism>
<dbReference type="InterPro" id="IPR027417">
    <property type="entry name" value="P-loop_NTPase"/>
</dbReference>
<proteinExistence type="predicted"/>
<accession>A0A927EAE6</accession>
<dbReference type="SUPFAM" id="SSF53795">
    <property type="entry name" value="PEP carboxykinase-like"/>
    <property type="match status" value="1"/>
</dbReference>
<reference evidence="2" key="1">
    <citation type="submission" date="2020-09" db="EMBL/GenBank/DDBJ databases">
        <title>Bosea spartocytisi sp. nov. a root nodule endophyte of Spartocytisus supranubius in the high mountain ecosystem fo the Teide National Park (Canary Islands, Spain).</title>
        <authorList>
            <person name="Pulido-Suarez L."/>
            <person name="Peix A."/>
            <person name="Igual J.M."/>
            <person name="Socas-Perez N."/>
            <person name="Velazquez E."/>
            <person name="Flores-Felix J.D."/>
            <person name="Leon-Barrios M."/>
        </authorList>
    </citation>
    <scope>NUCLEOTIDE SEQUENCE</scope>
    <source>
        <strain evidence="2">SSUT16</strain>
    </source>
</reference>
<keyword evidence="2" id="KW-0723">Serine/threonine-protein kinase</keyword>
<dbReference type="GO" id="GO:0000155">
    <property type="term" value="F:phosphorelay sensor kinase activity"/>
    <property type="evidence" value="ECO:0007669"/>
    <property type="project" value="InterPro"/>
</dbReference>
<evidence type="ECO:0000313" key="2">
    <source>
        <dbReference type="EMBL" id="MBD3847698.1"/>
    </source>
</evidence>